<accession>A0A1G6NC98</accession>
<organism evidence="1 2">
    <name type="scientific">Succiniclasticum ruminis</name>
    <dbReference type="NCBI Taxonomy" id="40841"/>
    <lineage>
        <taxon>Bacteria</taxon>
        <taxon>Bacillati</taxon>
        <taxon>Bacillota</taxon>
        <taxon>Negativicutes</taxon>
        <taxon>Acidaminococcales</taxon>
        <taxon>Acidaminococcaceae</taxon>
        <taxon>Succiniclasticum</taxon>
    </lineage>
</organism>
<dbReference type="AlphaFoldDB" id="A0A1G6NC98"/>
<protein>
    <recommendedName>
        <fullName evidence="3">4-hydroxythreonine-4-phosphate dehydrogenase</fullName>
    </recommendedName>
</protein>
<sequence>MGNAPELIVMLTHNDLTVHNAYDIFDQCRNSRAKFWGFKEEPLPLEQMKKLFRYMKSCGKTTFLEVVAYSEKECMDGAKKAVECNCDFLLGTTFSDSINEFCRLNHIKYMPFVGKITGRPSVLDGTVEDMIQEAKTYIAKGVYGIDLLGYRYTDDATRLNREFVANVNAPVCIAGSVNSYERLTELKSIAPWAFTIGGAFFENKFDGTFQEQIDKVCEYVNRQILP</sequence>
<dbReference type="SUPFAM" id="SSF51366">
    <property type="entry name" value="Ribulose-phoshate binding barrel"/>
    <property type="match status" value="1"/>
</dbReference>
<proteinExistence type="predicted"/>
<name>A0A1G6NC98_9FIRM</name>
<dbReference type="Proteomes" id="UP000198943">
    <property type="component" value="Unassembled WGS sequence"/>
</dbReference>
<reference evidence="2" key="1">
    <citation type="submission" date="2016-10" db="EMBL/GenBank/DDBJ databases">
        <authorList>
            <person name="Varghese N."/>
            <person name="Submissions S."/>
        </authorList>
    </citation>
    <scope>NUCLEOTIDE SEQUENCE [LARGE SCALE GENOMIC DNA]</scope>
    <source>
        <strain evidence="2">DSM 11005</strain>
    </source>
</reference>
<gene>
    <name evidence="1" type="ORF">SAMN04487864_11328</name>
</gene>
<evidence type="ECO:0008006" key="3">
    <source>
        <dbReference type="Google" id="ProtNLM"/>
    </source>
</evidence>
<keyword evidence="2" id="KW-1185">Reference proteome</keyword>
<dbReference type="EMBL" id="FMYW01000013">
    <property type="protein sequence ID" value="SDC65499.1"/>
    <property type="molecule type" value="Genomic_DNA"/>
</dbReference>
<evidence type="ECO:0000313" key="2">
    <source>
        <dbReference type="Proteomes" id="UP000198943"/>
    </source>
</evidence>
<dbReference type="InterPro" id="IPR011060">
    <property type="entry name" value="RibuloseP-bd_barrel"/>
</dbReference>
<evidence type="ECO:0000313" key="1">
    <source>
        <dbReference type="EMBL" id="SDC65499.1"/>
    </source>
</evidence>
<dbReference type="RefSeq" id="WP_093730885.1">
    <property type="nucleotide sequence ID" value="NZ_FMYW01000013.1"/>
</dbReference>
<dbReference type="OrthoDB" id="9794183at2"/>